<dbReference type="GO" id="GO:0046872">
    <property type="term" value="F:metal ion binding"/>
    <property type="evidence" value="ECO:0007669"/>
    <property type="project" value="UniProtKB-KW"/>
</dbReference>
<dbReference type="EMBL" id="CP064782">
    <property type="protein sequence ID" value="QWT50342.1"/>
    <property type="molecule type" value="Genomic_DNA"/>
</dbReference>
<dbReference type="RefSeq" id="WP_216130561.1">
    <property type="nucleotide sequence ID" value="NZ_CP064782.1"/>
</dbReference>
<dbReference type="PANTHER" id="PTHR30600">
    <property type="entry name" value="CYTOCHROME C PEROXIDASE-RELATED"/>
    <property type="match status" value="1"/>
</dbReference>
<evidence type="ECO:0000259" key="8">
    <source>
        <dbReference type="PROSITE" id="PS51007"/>
    </source>
</evidence>
<accession>A0A975XVY6</accession>
<protein>
    <submittedName>
        <fullName evidence="9">Cytochrome-c peroxidase</fullName>
    </submittedName>
</protein>
<feature type="domain" description="Cytochrome c" evidence="8">
    <location>
        <begin position="253"/>
        <end position="429"/>
    </location>
</feature>
<dbReference type="GO" id="GO:0030313">
    <property type="term" value="C:cell envelope"/>
    <property type="evidence" value="ECO:0007669"/>
    <property type="project" value="UniProtKB-SubCell"/>
</dbReference>
<name>A0A975XVY6_9RHOO</name>
<evidence type="ECO:0000256" key="3">
    <source>
        <dbReference type="ARBA" id="ARBA00022729"/>
    </source>
</evidence>
<dbReference type="InterPro" id="IPR051395">
    <property type="entry name" value="Cytochrome_c_Peroxidase/MauG"/>
</dbReference>
<evidence type="ECO:0000313" key="10">
    <source>
        <dbReference type="Proteomes" id="UP000683428"/>
    </source>
</evidence>
<dbReference type="InterPro" id="IPR009056">
    <property type="entry name" value="Cyt_c-like_dom"/>
</dbReference>
<dbReference type="Proteomes" id="UP000683428">
    <property type="component" value="Chromosome"/>
</dbReference>
<keyword evidence="2 6" id="KW-0479">Metal-binding</keyword>
<dbReference type="KEGG" id="aiq:Azoinq_07095"/>
<proteinExistence type="predicted"/>
<dbReference type="GO" id="GO:0020037">
    <property type="term" value="F:heme binding"/>
    <property type="evidence" value="ECO:0007669"/>
    <property type="project" value="InterPro"/>
</dbReference>
<reference evidence="9" key="1">
    <citation type="submission" date="2020-11" db="EMBL/GenBank/DDBJ databases">
        <title>Azospira inquinata sp. nov.</title>
        <authorList>
            <person name="Moe W.M."/>
            <person name="Mikes M.C."/>
        </authorList>
    </citation>
    <scope>NUCLEOTIDE SEQUENCE</scope>
    <source>
        <strain evidence="9">Azo-3</strain>
    </source>
</reference>
<keyword evidence="5 6" id="KW-0408">Iron</keyword>
<dbReference type="GO" id="GO:0004130">
    <property type="term" value="F:cytochrome-c peroxidase activity"/>
    <property type="evidence" value="ECO:0007669"/>
    <property type="project" value="TreeGrafter"/>
</dbReference>
<evidence type="ECO:0000256" key="7">
    <source>
        <dbReference type="SAM" id="MobiDB-lite"/>
    </source>
</evidence>
<dbReference type="InterPro" id="IPR004852">
    <property type="entry name" value="Di-haem_cyt_c_peroxidsae"/>
</dbReference>
<keyword evidence="3" id="KW-0732">Signal</keyword>
<evidence type="ECO:0000256" key="2">
    <source>
        <dbReference type="ARBA" id="ARBA00022723"/>
    </source>
</evidence>
<evidence type="ECO:0000313" key="9">
    <source>
        <dbReference type="EMBL" id="QWT50342.1"/>
    </source>
</evidence>
<keyword evidence="6" id="KW-0349">Heme</keyword>
<evidence type="ECO:0000256" key="5">
    <source>
        <dbReference type="ARBA" id="ARBA00023004"/>
    </source>
</evidence>
<gene>
    <name evidence="9" type="ORF">Azoinq_07095</name>
</gene>
<keyword evidence="4" id="KW-0560">Oxidoreductase</keyword>
<dbReference type="PROSITE" id="PS51007">
    <property type="entry name" value="CYTC"/>
    <property type="match status" value="2"/>
</dbReference>
<organism evidence="9 10">
    <name type="scientific">Azospira inquinata</name>
    <dbReference type="NCBI Taxonomy" id="2785627"/>
    <lineage>
        <taxon>Bacteria</taxon>
        <taxon>Pseudomonadati</taxon>
        <taxon>Pseudomonadota</taxon>
        <taxon>Betaproteobacteria</taxon>
        <taxon>Rhodocyclales</taxon>
        <taxon>Rhodocyclaceae</taxon>
        <taxon>Azospira</taxon>
    </lineage>
</organism>
<dbReference type="AlphaFoldDB" id="A0A975XVY6"/>
<evidence type="ECO:0000256" key="1">
    <source>
        <dbReference type="ARBA" id="ARBA00004196"/>
    </source>
</evidence>
<evidence type="ECO:0000256" key="6">
    <source>
        <dbReference type="PROSITE-ProRule" id="PRU00433"/>
    </source>
</evidence>
<sequence length="442" mass="48218">MSHPYPPPTQSPLSPPPRLLGCASLFRLFLGLALGALIGLVGNALAGEGAPGPISPYQLLAQHRPDFRALAALGEALFMDPGLSASGRLACATCHSPGRAFGPDNPRATQTGGPAMDQVGGRAAPSLRYLQTLPPFSEHFFDNDGRDSEDQGPTGGFTWDGRAPSLHDQAAIPLFAPNEMANPDIPNLAAKLRQGPHRAALVRLFGPEVEARPDTLVQAALLALEAFQQQPDRFYPYSSKYDAYLRGQAKLSRREARGLAVFEDPRRGNCAACHPSRPTADGAFPAFTDFGYQALGLPRNAQLPQNRDPAFFDLGLCGPARQDLKDHAEYCGLFRVPSLRNVALRRVFFHNGVIHSLADALRFYGERDGAPQRWYPRRPDGTVERYNDLPSAYRANVSQEAPFGGRPGERPRLSHRDLQDLEAFLRTLTDGYRPAAPKRSAR</sequence>
<dbReference type="Pfam" id="PF03150">
    <property type="entry name" value="CCP_MauG"/>
    <property type="match status" value="1"/>
</dbReference>
<keyword evidence="9" id="KW-0575">Peroxidase</keyword>
<comment type="subcellular location">
    <subcellularLocation>
        <location evidence="1">Cell envelope</location>
    </subcellularLocation>
</comment>
<evidence type="ECO:0000256" key="4">
    <source>
        <dbReference type="ARBA" id="ARBA00023002"/>
    </source>
</evidence>
<feature type="region of interest" description="Disordered" evidence="7">
    <location>
        <begin position="141"/>
        <end position="163"/>
    </location>
</feature>
<keyword evidence="10" id="KW-1185">Reference proteome</keyword>
<dbReference type="PANTHER" id="PTHR30600:SF10">
    <property type="entry name" value="BLL6722 PROTEIN"/>
    <property type="match status" value="1"/>
</dbReference>
<dbReference type="GO" id="GO:0009055">
    <property type="term" value="F:electron transfer activity"/>
    <property type="evidence" value="ECO:0007669"/>
    <property type="project" value="InterPro"/>
</dbReference>
<feature type="domain" description="Cytochrome c" evidence="8">
    <location>
        <begin position="69"/>
        <end position="196"/>
    </location>
</feature>